<keyword evidence="2" id="KW-0479">Metal-binding</keyword>
<evidence type="ECO:0000313" key="4">
    <source>
        <dbReference type="EMBL" id="PCE39536.1"/>
    </source>
</evidence>
<dbReference type="EMBL" id="NWUF01000079">
    <property type="protein sequence ID" value="PCE39536.1"/>
    <property type="molecule type" value="Genomic_DNA"/>
</dbReference>
<keyword evidence="2" id="KW-0349">Heme</keyword>
<dbReference type="PRINTS" id="PR00385">
    <property type="entry name" value="P450"/>
</dbReference>
<dbReference type="InterPro" id="IPR036396">
    <property type="entry name" value="Cyt_P450_sf"/>
</dbReference>
<reference evidence="4 5" key="1">
    <citation type="submission" date="2017-09" db="EMBL/GenBank/DDBJ databases">
        <title>The Catabolism of 3,6-Dichlorosalicylic acid is Initiated by the Cytochrome P450 Monooxygenase DsmABC in Rhizorhabdus dicambivorans Ndbn-20.</title>
        <authorList>
            <person name="Na L."/>
        </authorList>
    </citation>
    <scope>NUCLEOTIDE SEQUENCE [LARGE SCALE GENOMIC DNA]</scope>
    <source>
        <strain evidence="4 5">Ndbn-20m</strain>
    </source>
</reference>
<keyword evidence="5" id="KW-1185">Reference proteome</keyword>
<keyword evidence="2" id="KW-0408">Iron</keyword>
<dbReference type="InterPro" id="IPR017972">
    <property type="entry name" value="Cyt_P450_CS"/>
</dbReference>
<dbReference type="Pfam" id="PF00067">
    <property type="entry name" value="p450"/>
    <property type="match status" value="1"/>
</dbReference>
<dbReference type="Gene3D" id="1.10.630.10">
    <property type="entry name" value="Cytochrome P450"/>
    <property type="match status" value="1"/>
</dbReference>
<dbReference type="PRINTS" id="PR00359">
    <property type="entry name" value="BP450"/>
</dbReference>
<protein>
    <submittedName>
        <fullName evidence="4">Cytochrome P450</fullName>
    </submittedName>
</protein>
<dbReference type="InterPro" id="IPR002397">
    <property type="entry name" value="Cyt_P450_B"/>
</dbReference>
<dbReference type="GO" id="GO:0005506">
    <property type="term" value="F:iron ion binding"/>
    <property type="evidence" value="ECO:0007669"/>
    <property type="project" value="InterPro"/>
</dbReference>
<dbReference type="InterPro" id="IPR001128">
    <property type="entry name" value="Cyt_P450"/>
</dbReference>
<keyword evidence="2" id="KW-0560">Oxidoreductase</keyword>
<dbReference type="GO" id="GO:0016705">
    <property type="term" value="F:oxidoreductase activity, acting on paired donors, with incorporation or reduction of molecular oxygen"/>
    <property type="evidence" value="ECO:0007669"/>
    <property type="project" value="InterPro"/>
</dbReference>
<feature type="region of interest" description="Disordered" evidence="3">
    <location>
        <begin position="28"/>
        <end position="57"/>
    </location>
</feature>
<evidence type="ECO:0000313" key="5">
    <source>
        <dbReference type="Proteomes" id="UP000218934"/>
    </source>
</evidence>
<evidence type="ECO:0000256" key="2">
    <source>
        <dbReference type="RuleBase" id="RU000461"/>
    </source>
</evidence>
<dbReference type="PANTHER" id="PTHR46696:SF6">
    <property type="entry name" value="P450, PUTATIVE (EUROFUNG)-RELATED"/>
    <property type="match status" value="1"/>
</dbReference>
<evidence type="ECO:0000256" key="3">
    <source>
        <dbReference type="SAM" id="MobiDB-lite"/>
    </source>
</evidence>
<accession>A0A2A4FPD0</accession>
<dbReference type="AlphaFoldDB" id="A0A2A4FPD0"/>
<proteinExistence type="inferred from homology"/>
<evidence type="ECO:0000256" key="1">
    <source>
        <dbReference type="ARBA" id="ARBA00010617"/>
    </source>
</evidence>
<dbReference type="GO" id="GO:0020037">
    <property type="term" value="F:heme binding"/>
    <property type="evidence" value="ECO:0007669"/>
    <property type="project" value="InterPro"/>
</dbReference>
<comment type="similarity">
    <text evidence="1 2">Belongs to the cytochrome P450 family.</text>
</comment>
<comment type="caution">
    <text evidence="4">The sequence shown here is derived from an EMBL/GenBank/DDBJ whole genome shotgun (WGS) entry which is preliminary data.</text>
</comment>
<keyword evidence="2" id="KW-0503">Monooxygenase</keyword>
<dbReference type="Proteomes" id="UP000218934">
    <property type="component" value="Unassembled WGS sequence"/>
</dbReference>
<dbReference type="SUPFAM" id="SSF48264">
    <property type="entry name" value="Cytochrome P450"/>
    <property type="match status" value="1"/>
</dbReference>
<feature type="non-terminal residue" evidence="4">
    <location>
        <position position="1"/>
    </location>
</feature>
<organism evidence="4 5">
    <name type="scientific">Rhizorhabdus dicambivorans</name>
    <dbReference type="NCBI Taxonomy" id="1850238"/>
    <lineage>
        <taxon>Bacteria</taxon>
        <taxon>Pseudomonadati</taxon>
        <taxon>Pseudomonadota</taxon>
        <taxon>Alphaproteobacteria</taxon>
        <taxon>Sphingomonadales</taxon>
        <taxon>Sphingomonadaceae</taxon>
        <taxon>Rhizorhabdus</taxon>
    </lineage>
</organism>
<gene>
    <name evidence="4" type="ORF">COO09_25055</name>
</gene>
<sequence length="438" mass="48481">YRCLDNDMWGWQIAGCFEGQGRQRAARRCAGSAEDEDQMAQRPDDDAMATPESRGEDPLAMQDLQGIYDLYGQLRGCPIRHSNAQGGFHWLTRYKDVRDAALDFRHFSSALKGVRLPAHLDTGRLPAIEMDPPEHGFWRSLYMEAITPARLKAVAPRLEAIADSVIDRFAAKGECDLVKEFARPLPVLGLCETIGMTGVSVERIHELADRFTTTSGADQGAVMQQIGATVIDEINARRAQPLDDYLTRIAHVEIEGRPMSDGDIATFMTGFFVAGHETTTSALGTLLLHALPSADLRARMLADDKVMTAAIEEAVRLSSPFQAFHRTTVEPVDFGDVTIAADQTVRLCYGSANRDPEIFDKPEAFNPDRPFNTHLGFGFGRHVCLGAPLARLEIKTAFRRLLDRLPDIQLVEPRPDYIVQLGTLITPKSCRVSFSPKA</sequence>
<dbReference type="PANTHER" id="PTHR46696">
    <property type="entry name" value="P450, PUTATIVE (EUROFUNG)-RELATED"/>
    <property type="match status" value="1"/>
</dbReference>
<name>A0A2A4FPD0_9SPHN</name>
<dbReference type="GO" id="GO:0004497">
    <property type="term" value="F:monooxygenase activity"/>
    <property type="evidence" value="ECO:0007669"/>
    <property type="project" value="UniProtKB-KW"/>
</dbReference>
<dbReference type="PROSITE" id="PS00086">
    <property type="entry name" value="CYTOCHROME_P450"/>
    <property type="match status" value="1"/>
</dbReference>